<sequence>MTLCWDLCRNTEGGNFTKRLLSSLKGKTKTVAMETFRSPAASTSNINVIKSASIDVRVEQKLFSRQREIYSNDLAVENKKTQPVTGTFNQLRGSSLLLLEVQLSSNP</sequence>
<name>A0ABU7A5K6_9TELE</name>
<comment type="caution">
    <text evidence="1">The sequence shown here is derived from an EMBL/GenBank/DDBJ whole genome shotgun (WGS) entry which is preliminary data.</text>
</comment>
<dbReference type="EMBL" id="JAHUTI010001479">
    <property type="protein sequence ID" value="MED6232929.1"/>
    <property type="molecule type" value="Genomic_DNA"/>
</dbReference>
<protein>
    <submittedName>
        <fullName evidence="1">Uncharacterized protein</fullName>
    </submittedName>
</protein>
<accession>A0ABU7A5K6</accession>
<dbReference type="Proteomes" id="UP001345963">
    <property type="component" value="Unassembled WGS sequence"/>
</dbReference>
<gene>
    <name evidence="1" type="ORF">ATANTOWER_004398</name>
</gene>
<reference evidence="1 2" key="1">
    <citation type="submission" date="2021-07" db="EMBL/GenBank/DDBJ databases">
        <authorList>
            <person name="Palmer J.M."/>
        </authorList>
    </citation>
    <scope>NUCLEOTIDE SEQUENCE [LARGE SCALE GENOMIC DNA]</scope>
    <source>
        <strain evidence="1 2">AT_MEX2019</strain>
        <tissue evidence="1">Muscle</tissue>
    </source>
</reference>
<keyword evidence="2" id="KW-1185">Reference proteome</keyword>
<evidence type="ECO:0000313" key="2">
    <source>
        <dbReference type="Proteomes" id="UP001345963"/>
    </source>
</evidence>
<proteinExistence type="predicted"/>
<organism evidence="1 2">
    <name type="scientific">Ataeniobius toweri</name>
    <dbReference type="NCBI Taxonomy" id="208326"/>
    <lineage>
        <taxon>Eukaryota</taxon>
        <taxon>Metazoa</taxon>
        <taxon>Chordata</taxon>
        <taxon>Craniata</taxon>
        <taxon>Vertebrata</taxon>
        <taxon>Euteleostomi</taxon>
        <taxon>Actinopterygii</taxon>
        <taxon>Neopterygii</taxon>
        <taxon>Teleostei</taxon>
        <taxon>Neoteleostei</taxon>
        <taxon>Acanthomorphata</taxon>
        <taxon>Ovalentaria</taxon>
        <taxon>Atherinomorphae</taxon>
        <taxon>Cyprinodontiformes</taxon>
        <taxon>Goodeidae</taxon>
        <taxon>Ataeniobius</taxon>
    </lineage>
</organism>
<evidence type="ECO:0000313" key="1">
    <source>
        <dbReference type="EMBL" id="MED6232929.1"/>
    </source>
</evidence>